<evidence type="ECO:0000313" key="1">
    <source>
        <dbReference type="EMBL" id="ERJ73672.1"/>
    </source>
</evidence>
<dbReference type="PATRIC" id="fig|1227275.3.peg.2008"/>
<sequence length="371" mass="43965">MDYTMMVEVISDLHSVSNMDKEYTLFYDETNNARVFRLKDNNFNFDESAYFILGGLAFEKEKLPSQDNIEKLFIDLRVNKSTNEIKFKHIQQGAKNFISLMSKSGVQKFIKWLYKNNYWIHYSYQDNFYFSIVDIVDSLEESAFGGFEFSRSLKNTLYKYLNRDKEWFIQLMIYFNYPNIKEHKGFVNEIINWIESIHATNEVDEFHLEYLRQSIKSYKDKSLVFLEGNIDNVLIQNFKGIYDNAIFTFYNSEHIFDEEPEIQKQFVKNSVEVFGKKAKYHFVSSSDSKLVQLSDLTVGVLRLWMAFLEKYSLSEVKDLLSNLNDAQKQTMGQLQTIMLNSMKESFGFKHGIGSNIFEEKINYFLEYDFES</sequence>
<evidence type="ECO:0008006" key="3">
    <source>
        <dbReference type="Google" id="ProtNLM"/>
    </source>
</evidence>
<organism evidence="1 2">
    <name type="scientific">Streptococcus sobrinus W1703</name>
    <dbReference type="NCBI Taxonomy" id="1227275"/>
    <lineage>
        <taxon>Bacteria</taxon>
        <taxon>Bacillati</taxon>
        <taxon>Bacillota</taxon>
        <taxon>Bacilli</taxon>
        <taxon>Lactobacillales</taxon>
        <taxon>Streptococcaceae</taxon>
        <taxon>Streptococcus</taxon>
    </lineage>
</organism>
<evidence type="ECO:0000313" key="2">
    <source>
        <dbReference type="Proteomes" id="UP000016617"/>
    </source>
</evidence>
<dbReference type="EMBL" id="AWVA01000127">
    <property type="protein sequence ID" value="ERJ73672.1"/>
    <property type="molecule type" value="Genomic_DNA"/>
</dbReference>
<reference evidence="1 2" key="1">
    <citation type="submission" date="2013-06" db="EMBL/GenBank/DDBJ databases">
        <authorList>
            <person name="Weinstock G."/>
            <person name="Sodergren E."/>
            <person name="Lobos E.A."/>
            <person name="Fulton L."/>
            <person name="Fulton R."/>
            <person name="Courtney L."/>
            <person name="Fronick C."/>
            <person name="O'Laughlin M."/>
            <person name="Godfrey J."/>
            <person name="Wilson R.M."/>
            <person name="Miner T."/>
            <person name="Farmer C."/>
            <person name="Delehaunty K."/>
            <person name="Cordes M."/>
            <person name="Minx P."/>
            <person name="Tomlinson C."/>
            <person name="Chen J."/>
            <person name="Wollam A."/>
            <person name="Pepin K.H."/>
            <person name="Bhonagiri V."/>
            <person name="Zhang X."/>
            <person name="Warren W."/>
            <person name="Mitreva M."/>
            <person name="Mardis E.R."/>
            <person name="Wilson R.K."/>
        </authorList>
    </citation>
    <scope>NUCLEOTIDE SEQUENCE [LARGE SCALE GENOMIC DNA]</scope>
    <source>
        <strain evidence="1 2">W1703</strain>
    </source>
</reference>
<proteinExistence type="predicted"/>
<gene>
    <name evidence="1" type="ORF">HMPREF1557_02244</name>
</gene>
<comment type="caution">
    <text evidence="1">The sequence shown here is derived from an EMBL/GenBank/DDBJ whole genome shotgun (WGS) entry which is preliminary data.</text>
</comment>
<protein>
    <recommendedName>
        <fullName evidence="3">DUF3800 domain-containing protein</fullName>
    </recommendedName>
</protein>
<dbReference type="InterPro" id="IPR024524">
    <property type="entry name" value="DUF3800"/>
</dbReference>
<dbReference type="AlphaFoldDB" id="U2J0U6"/>
<dbReference type="Proteomes" id="UP000016617">
    <property type="component" value="Unassembled WGS sequence"/>
</dbReference>
<name>U2J0U6_9STRE</name>
<accession>U2J0U6</accession>
<dbReference type="Pfam" id="PF12686">
    <property type="entry name" value="DUF3800"/>
    <property type="match status" value="1"/>
</dbReference>
<dbReference type="HOGENOM" id="CLU_041255_0_0_9"/>
<dbReference type="RefSeq" id="WP_021674317.1">
    <property type="nucleotide sequence ID" value="NZ_KI259735.1"/>
</dbReference>